<evidence type="ECO:0000313" key="4">
    <source>
        <dbReference type="EMBL" id="HIU45162.1"/>
    </source>
</evidence>
<dbReference type="InterPro" id="IPR001303">
    <property type="entry name" value="Aldolase_II/adducin_N"/>
</dbReference>
<evidence type="ECO:0000256" key="1">
    <source>
        <dbReference type="ARBA" id="ARBA00022723"/>
    </source>
</evidence>
<proteinExistence type="predicted"/>
<dbReference type="GO" id="GO:0019323">
    <property type="term" value="P:pentose catabolic process"/>
    <property type="evidence" value="ECO:0007669"/>
    <property type="project" value="TreeGrafter"/>
</dbReference>
<dbReference type="GO" id="GO:0046872">
    <property type="term" value="F:metal ion binding"/>
    <property type="evidence" value="ECO:0007669"/>
    <property type="project" value="UniProtKB-KW"/>
</dbReference>
<reference evidence="4" key="1">
    <citation type="submission" date="2020-10" db="EMBL/GenBank/DDBJ databases">
        <authorList>
            <person name="Gilroy R."/>
        </authorList>
    </citation>
    <scope>NUCLEOTIDE SEQUENCE</scope>
    <source>
        <strain evidence="4">ChiGjej1B1-22543</strain>
    </source>
</reference>
<feature type="domain" description="Class II aldolase/adducin N-terminal" evidence="3">
    <location>
        <begin position="11"/>
        <end position="236"/>
    </location>
</feature>
<protein>
    <submittedName>
        <fullName evidence="4">Rhamnulose-1-phosphate aldolase</fullName>
        <ecNumber evidence="4">4.1.2.19</ecNumber>
    </submittedName>
</protein>
<dbReference type="SUPFAM" id="SSF53639">
    <property type="entry name" value="AraD/HMP-PK domain-like"/>
    <property type="match status" value="1"/>
</dbReference>
<keyword evidence="1" id="KW-0479">Metal-binding</keyword>
<dbReference type="Gene3D" id="3.40.225.10">
    <property type="entry name" value="Class II aldolase/adducin N-terminal domain"/>
    <property type="match status" value="1"/>
</dbReference>
<dbReference type="Pfam" id="PF00596">
    <property type="entry name" value="Aldolase_II"/>
    <property type="match status" value="1"/>
</dbReference>
<name>A0A9D1LNN8_9FIRM</name>
<dbReference type="GO" id="GO:0008994">
    <property type="term" value="F:rhamnulose-1-phosphate aldolase activity"/>
    <property type="evidence" value="ECO:0007669"/>
    <property type="project" value="UniProtKB-EC"/>
</dbReference>
<dbReference type="InterPro" id="IPR036409">
    <property type="entry name" value="Aldolase_II/adducin_N_sf"/>
</dbReference>
<dbReference type="GO" id="GO:0005829">
    <property type="term" value="C:cytosol"/>
    <property type="evidence" value="ECO:0007669"/>
    <property type="project" value="TreeGrafter"/>
</dbReference>
<evidence type="ECO:0000259" key="3">
    <source>
        <dbReference type="SMART" id="SM01007"/>
    </source>
</evidence>
<dbReference type="Proteomes" id="UP000824070">
    <property type="component" value="Unassembled WGS sequence"/>
</dbReference>
<dbReference type="PANTHER" id="PTHR22789">
    <property type="entry name" value="FUCULOSE PHOSPHATE ALDOLASE"/>
    <property type="match status" value="1"/>
</dbReference>
<dbReference type="SMART" id="SM01007">
    <property type="entry name" value="Aldolase_II"/>
    <property type="match status" value="1"/>
</dbReference>
<dbReference type="EC" id="4.1.2.19" evidence="4"/>
<dbReference type="InterPro" id="IPR050197">
    <property type="entry name" value="Aldolase_class_II_sugar_metab"/>
</dbReference>
<evidence type="ECO:0000313" key="5">
    <source>
        <dbReference type="Proteomes" id="UP000824070"/>
    </source>
</evidence>
<keyword evidence="2 4" id="KW-0456">Lyase</keyword>
<sequence length="267" mass="30214">MQQIKDMRFVVDAVDVIYQMYLNGWDERNGGNFSYLLTEQEASLFDDKQPERVIDIGFDASYLAGRFVLVSATGQFFRNVKRYPEEVLGIVKILGDGHSIGVYWGFVGGGRPTSEFPSHILCHIERLKHDPAQRVVIHTHSTYTLALTYMLPDDERTITRTLWKMSTECSIVFPEGVGYLPWELCGTVKIGQDTARKMEKYKIVLWSMHGVYASGDSLNEAFGLIETVEKAAKIYCITAANRVREIEDHDIAELGKAFGVAVNKEML</sequence>
<dbReference type="EMBL" id="DVMV01000018">
    <property type="protein sequence ID" value="HIU45162.1"/>
    <property type="molecule type" value="Genomic_DNA"/>
</dbReference>
<dbReference type="NCBIfam" id="NF002963">
    <property type="entry name" value="PRK03634.1"/>
    <property type="match status" value="1"/>
</dbReference>
<dbReference type="AlphaFoldDB" id="A0A9D1LNN8"/>
<comment type="caution">
    <text evidence="4">The sequence shown here is derived from an EMBL/GenBank/DDBJ whole genome shotgun (WGS) entry which is preliminary data.</text>
</comment>
<gene>
    <name evidence="4" type="primary">rhaD</name>
    <name evidence="4" type="ORF">IAC52_02565</name>
</gene>
<evidence type="ECO:0000256" key="2">
    <source>
        <dbReference type="ARBA" id="ARBA00023239"/>
    </source>
</evidence>
<organism evidence="4 5">
    <name type="scientific">Candidatus Alloenteromonas pullicola</name>
    <dbReference type="NCBI Taxonomy" id="2840784"/>
    <lineage>
        <taxon>Bacteria</taxon>
        <taxon>Bacillati</taxon>
        <taxon>Bacillota</taxon>
        <taxon>Bacillota incertae sedis</taxon>
        <taxon>Candidatus Alloenteromonas</taxon>
    </lineage>
</organism>
<accession>A0A9D1LNN8</accession>
<reference evidence="4" key="2">
    <citation type="journal article" date="2021" name="PeerJ">
        <title>Extensive microbial diversity within the chicken gut microbiome revealed by metagenomics and culture.</title>
        <authorList>
            <person name="Gilroy R."/>
            <person name="Ravi A."/>
            <person name="Getino M."/>
            <person name="Pursley I."/>
            <person name="Horton D.L."/>
            <person name="Alikhan N.F."/>
            <person name="Baker D."/>
            <person name="Gharbi K."/>
            <person name="Hall N."/>
            <person name="Watson M."/>
            <person name="Adriaenssens E.M."/>
            <person name="Foster-Nyarko E."/>
            <person name="Jarju S."/>
            <person name="Secka A."/>
            <person name="Antonio M."/>
            <person name="Oren A."/>
            <person name="Chaudhuri R.R."/>
            <person name="La Ragione R."/>
            <person name="Hildebrand F."/>
            <person name="Pallen M.J."/>
        </authorList>
    </citation>
    <scope>NUCLEOTIDE SEQUENCE</scope>
    <source>
        <strain evidence="4">ChiGjej1B1-22543</strain>
    </source>
</reference>
<dbReference type="PANTHER" id="PTHR22789:SF0">
    <property type="entry name" value="3-OXO-TETRONATE 4-PHOSPHATE DECARBOXYLASE-RELATED"/>
    <property type="match status" value="1"/>
</dbReference>